<accession>A0A0A8XPG4</accession>
<reference evidence="1" key="1">
    <citation type="submission" date="2014-09" db="EMBL/GenBank/DDBJ databases">
        <authorList>
            <person name="Magalhaes I.L.F."/>
            <person name="Oliveira U."/>
            <person name="Santos F.R."/>
            <person name="Vidigal T.H.D.A."/>
            <person name="Brescovit A.D."/>
            <person name="Santos A.J."/>
        </authorList>
    </citation>
    <scope>NUCLEOTIDE SEQUENCE</scope>
    <source>
        <tissue evidence="1">Shoot tissue taken approximately 20 cm above the soil surface</tissue>
    </source>
</reference>
<name>A0A0A8XPG4_ARUDO</name>
<reference evidence="1" key="2">
    <citation type="journal article" date="2015" name="Data Brief">
        <title>Shoot transcriptome of the giant reed, Arundo donax.</title>
        <authorList>
            <person name="Barrero R.A."/>
            <person name="Guerrero F.D."/>
            <person name="Moolhuijzen P."/>
            <person name="Goolsby J.A."/>
            <person name="Tidwell J."/>
            <person name="Bellgard S.E."/>
            <person name="Bellgard M.I."/>
        </authorList>
    </citation>
    <scope>NUCLEOTIDE SEQUENCE</scope>
    <source>
        <tissue evidence="1">Shoot tissue taken approximately 20 cm above the soil surface</tissue>
    </source>
</reference>
<proteinExistence type="predicted"/>
<dbReference type="EMBL" id="GBRH01282251">
    <property type="protein sequence ID" value="JAD15644.1"/>
    <property type="molecule type" value="Transcribed_RNA"/>
</dbReference>
<sequence>MCGVADWGQDCQKEAEESCCNDDYNSVQAMNTSIN</sequence>
<dbReference type="AlphaFoldDB" id="A0A0A8XPG4"/>
<protein>
    <submittedName>
        <fullName evidence="1">Uncharacterized protein</fullName>
    </submittedName>
</protein>
<organism evidence="1">
    <name type="scientific">Arundo donax</name>
    <name type="common">Giant reed</name>
    <name type="synonym">Donax arundinaceus</name>
    <dbReference type="NCBI Taxonomy" id="35708"/>
    <lineage>
        <taxon>Eukaryota</taxon>
        <taxon>Viridiplantae</taxon>
        <taxon>Streptophyta</taxon>
        <taxon>Embryophyta</taxon>
        <taxon>Tracheophyta</taxon>
        <taxon>Spermatophyta</taxon>
        <taxon>Magnoliopsida</taxon>
        <taxon>Liliopsida</taxon>
        <taxon>Poales</taxon>
        <taxon>Poaceae</taxon>
        <taxon>PACMAD clade</taxon>
        <taxon>Arundinoideae</taxon>
        <taxon>Arundineae</taxon>
        <taxon>Arundo</taxon>
    </lineage>
</organism>
<evidence type="ECO:0000313" key="1">
    <source>
        <dbReference type="EMBL" id="JAD15644.1"/>
    </source>
</evidence>